<evidence type="ECO:0000313" key="1">
    <source>
        <dbReference type="EMBL" id="MFC0254679.1"/>
    </source>
</evidence>
<protein>
    <submittedName>
        <fullName evidence="1">Uncharacterized protein</fullName>
    </submittedName>
</protein>
<reference evidence="1 2" key="1">
    <citation type="submission" date="2024-09" db="EMBL/GenBank/DDBJ databases">
        <authorList>
            <person name="Sun Q."/>
            <person name="Mori K."/>
        </authorList>
    </citation>
    <scope>NUCLEOTIDE SEQUENCE [LARGE SCALE GENOMIC DNA]</scope>
    <source>
        <strain evidence="1 2">CCM 7792</strain>
    </source>
</reference>
<comment type="caution">
    <text evidence="1">The sequence shown here is derived from an EMBL/GenBank/DDBJ whole genome shotgun (WGS) entry which is preliminary data.</text>
</comment>
<sequence>MGALSAQYTNIESPMPQYLRTSSVRLIEASQEALHLAFVGLGLPARQELRVGAAQFAASAGLIGVAVEQVLSAILVQVLGEDALMSSRTQFKSAREVLQDIRALLIAPPPRASFLTYGLPDAAAHRQELHRATEGFTLIIGERAAGLHAGQGPSRAVAMMQAQKVLAFYNLLARSSRVRPYLEQRPRPPETRLDTDVIVDDLARRFIEAETLGERSAALRSLFLVLPEVPAIAPDWLDAFDRSAVAPTNDDINLLLQTLERAAPVRFHRLNAGGQGLAVAVRPNDANALPIAPHHLRRAFGDVLGQFDAYVGTANGRLNEGHLEVPPESFLLDLWVLGPNQLVQELNRERLTAHDAWPLIVTALSSPRINRPFWFLVSMVDDLGQLVAQLRRAFAVGGGGNLRQQQAPTLEAIEALRHTQVLAPDNPFVATVRRAYAEAGARREAIALAIERNRGAARDAGPEAEVVLRRVSEGELAVGQAFEAVLGLPNQEAKRYWARLLAEAASDPEDRDMLVRIHRDDDLVPAQSAARKAMKLIDAVSYGPQVELE</sequence>
<organism evidence="1 2">
    <name type="scientific">Massilia consociata</name>
    <dbReference type="NCBI Taxonomy" id="760117"/>
    <lineage>
        <taxon>Bacteria</taxon>
        <taxon>Pseudomonadati</taxon>
        <taxon>Pseudomonadota</taxon>
        <taxon>Betaproteobacteria</taxon>
        <taxon>Burkholderiales</taxon>
        <taxon>Oxalobacteraceae</taxon>
        <taxon>Telluria group</taxon>
        <taxon>Massilia</taxon>
    </lineage>
</organism>
<dbReference type="Proteomes" id="UP001589773">
    <property type="component" value="Unassembled WGS sequence"/>
</dbReference>
<gene>
    <name evidence="1" type="ORF">ACFFJK_22630</name>
</gene>
<name>A0ABV6FMD1_9BURK</name>
<dbReference type="EMBL" id="JBHLWP010000044">
    <property type="protein sequence ID" value="MFC0254679.1"/>
    <property type="molecule type" value="Genomic_DNA"/>
</dbReference>
<proteinExistence type="predicted"/>
<keyword evidence="2" id="KW-1185">Reference proteome</keyword>
<accession>A0ABV6FMD1</accession>
<dbReference type="RefSeq" id="WP_379681924.1">
    <property type="nucleotide sequence ID" value="NZ_JBHLWP010000044.1"/>
</dbReference>
<evidence type="ECO:0000313" key="2">
    <source>
        <dbReference type="Proteomes" id="UP001589773"/>
    </source>
</evidence>